<keyword evidence="11" id="KW-1185">Reference proteome</keyword>
<evidence type="ECO:0000256" key="8">
    <source>
        <dbReference type="ARBA" id="ARBA00022833"/>
    </source>
</evidence>
<accession>A0A4R7UC33</accession>
<keyword evidence="3 9" id="KW-0698">rRNA processing</keyword>
<dbReference type="Pfam" id="PF02130">
    <property type="entry name" value="YbeY"/>
    <property type="match status" value="1"/>
</dbReference>
<keyword evidence="7 9" id="KW-0378">Hydrolase</keyword>
<name>A0A4R7UC33_9BACT</name>
<dbReference type="NCBIfam" id="TIGR00043">
    <property type="entry name" value="rRNA maturation RNase YbeY"/>
    <property type="match status" value="1"/>
</dbReference>
<evidence type="ECO:0000256" key="1">
    <source>
        <dbReference type="ARBA" id="ARBA00010875"/>
    </source>
</evidence>
<feature type="binding site" evidence="9">
    <location>
        <position position="121"/>
    </location>
    <ligand>
        <name>Zn(2+)</name>
        <dbReference type="ChEBI" id="CHEBI:29105"/>
        <note>catalytic</note>
    </ligand>
</feature>
<keyword evidence="4 9" id="KW-0540">Nuclease</keyword>
<proteinExistence type="inferred from homology"/>
<evidence type="ECO:0000256" key="4">
    <source>
        <dbReference type="ARBA" id="ARBA00022722"/>
    </source>
</evidence>
<protein>
    <recommendedName>
        <fullName evidence="9">Endoribonuclease YbeY</fullName>
        <ecNumber evidence="9">3.1.-.-</ecNumber>
    </recommendedName>
</protein>
<comment type="function">
    <text evidence="9">Single strand-specific metallo-endoribonuclease involved in late-stage 70S ribosome quality control and in maturation of the 3' terminus of the 16S rRNA.</text>
</comment>
<comment type="cofactor">
    <cofactor evidence="9">
        <name>Zn(2+)</name>
        <dbReference type="ChEBI" id="CHEBI:29105"/>
    </cofactor>
    <text evidence="9">Binds 1 zinc ion.</text>
</comment>
<reference evidence="10 11" key="1">
    <citation type="submission" date="2019-03" db="EMBL/GenBank/DDBJ databases">
        <title>Genomic Encyclopedia of Archaeal and Bacterial Type Strains, Phase II (KMG-II): from individual species to whole genera.</title>
        <authorList>
            <person name="Goeker M."/>
        </authorList>
    </citation>
    <scope>NUCLEOTIDE SEQUENCE [LARGE SCALE GENOMIC DNA]</scope>
    <source>
        <strain evidence="10 11">ATCC 35214</strain>
    </source>
</reference>
<dbReference type="Gene3D" id="3.40.390.30">
    <property type="entry name" value="Metalloproteases ('zincins'), catalytic domain"/>
    <property type="match status" value="1"/>
</dbReference>
<keyword evidence="6 9" id="KW-0255">Endonuclease</keyword>
<keyword evidence="5 9" id="KW-0479">Metal-binding</keyword>
<dbReference type="RefSeq" id="WP_134111134.1">
    <property type="nucleotide sequence ID" value="NZ_SOCN01000003.1"/>
</dbReference>
<dbReference type="InterPro" id="IPR002036">
    <property type="entry name" value="YbeY"/>
</dbReference>
<dbReference type="InterPro" id="IPR020549">
    <property type="entry name" value="YbeY_CS"/>
</dbReference>
<evidence type="ECO:0000256" key="7">
    <source>
        <dbReference type="ARBA" id="ARBA00022801"/>
    </source>
</evidence>
<evidence type="ECO:0000256" key="6">
    <source>
        <dbReference type="ARBA" id="ARBA00022759"/>
    </source>
</evidence>
<dbReference type="Proteomes" id="UP000295757">
    <property type="component" value="Unassembled WGS sequence"/>
</dbReference>
<evidence type="ECO:0000256" key="5">
    <source>
        <dbReference type="ARBA" id="ARBA00022723"/>
    </source>
</evidence>
<dbReference type="SUPFAM" id="SSF55486">
    <property type="entry name" value="Metalloproteases ('zincins'), catalytic domain"/>
    <property type="match status" value="1"/>
</dbReference>
<keyword evidence="9" id="KW-0963">Cytoplasm</keyword>
<dbReference type="PROSITE" id="PS01306">
    <property type="entry name" value="UPF0054"/>
    <property type="match status" value="1"/>
</dbReference>
<dbReference type="GO" id="GO:0008270">
    <property type="term" value="F:zinc ion binding"/>
    <property type="evidence" value="ECO:0007669"/>
    <property type="project" value="UniProtKB-UniRule"/>
</dbReference>
<evidence type="ECO:0000313" key="11">
    <source>
        <dbReference type="Proteomes" id="UP000295757"/>
    </source>
</evidence>
<comment type="similarity">
    <text evidence="1 9">Belongs to the endoribonuclease YbeY family.</text>
</comment>
<dbReference type="AlphaFoldDB" id="A0A4R7UC33"/>
<evidence type="ECO:0000256" key="2">
    <source>
        <dbReference type="ARBA" id="ARBA00022517"/>
    </source>
</evidence>
<dbReference type="PANTHER" id="PTHR46986:SF1">
    <property type="entry name" value="ENDORIBONUCLEASE YBEY, CHLOROPLASTIC"/>
    <property type="match status" value="1"/>
</dbReference>
<organism evidence="10 11">
    <name type="scientific">Mycoplasmopsis mustelae</name>
    <dbReference type="NCBI Taxonomy" id="171289"/>
    <lineage>
        <taxon>Bacteria</taxon>
        <taxon>Bacillati</taxon>
        <taxon>Mycoplasmatota</taxon>
        <taxon>Mycoplasmoidales</taxon>
        <taxon>Metamycoplasmataceae</taxon>
        <taxon>Mycoplasmopsis</taxon>
    </lineage>
</organism>
<evidence type="ECO:0000256" key="9">
    <source>
        <dbReference type="HAMAP-Rule" id="MF_00009"/>
    </source>
</evidence>
<feature type="binding site" evidence="9">
    <location>
        <position position="125"/>
    </location>
    <ligand>
        <name>Zn(2+)</name>
        <dbReference type="ChEBI" id="CHEBI:29105"/>
        <note>catalytic</note>
    </ligand>
</feature>
<evidence type="ECO:0000313" key="10">
    <source>
        <dbReference type="EMBL" id="TDV23287.1"/>
    </source>
</evidence>
<comment type="caution">
    <text evidence="10">The sequence shown here is derived from an EMBL/GenBank/DDBJ whole genome shotgun (WGS) entry which is preliminary data.</text>
</comment>
<dbReference type="GO" id="GO:0005737">
    <property type="term" value="C:cytoplasm"/>
    <property type="evidence" value="ECO:0007669"/>
    <property type="project" value="UniProtKB-SubCell"/>
</dbReference>
<dbReference type="InterPro" id="IPR023091">
    <property type="entry name" value="MetalPrtase_cat_dom_sf_prd"/>
</dbReference>
<gene>
    <name evidence="9" type="primary">ybeY</name>
    <name evidence="10" type="ORF">BCF59_0633</name>
</gene>
<dbReference type="EC" id="3.1.-.-" evidence="9"/>
<dbReference type="EMBL" id="SOCN01000003">
    <property type="protein sequence ID" value="TDV23287.1"/>
    <property type="molecule type" value="Genomic_DNA"/>
</dbReference>
<sequence>MLNYNIELNVSNRSKKVVFFEKEMNEILQNFAKYFKISPKKTIILDVSFVSKNKIKQLNYLHRGKDCVTDILSFGFDQKDLYQKLPMYFLGELVICWDKMLQQAKDFNHSIRREFCYLFTHGLVHLQGYDHEIEAEKIQMDAIVDKIFNPLKISREK</sequence>
<keyword evidence="8 9" id="KW-0862">Zinc</keyword>
<comment type="subcellular location">
    <subcellularLocation>
        <location evidence="9">Cytoplasm</location>
    </subcellularLocation>
</comment>
<dbReference type="HAMAP" id="MF_00009">
    <property type="entry name" value="Endoribonucl_YbeY"/>
    <property type="match status" value="1"/>
</dbReference>
<keyword evidence="2 9" id="KW-0690">Ribosome biogenesis</keyword>
<dbReference type="OrthoDB" id="9807740at2"/>
<dbReference type="PANTHER" id="PTHR46986">
    <property type="entry name" value="ENDORIBONUCLEASE YBEY, CHLOROPLASTIC"/>
    <property type="match status" value="1"/>
</dbReference>
<dbReference type="GO" id="GO:0004521">
    <property type="term" value="F:RNA endonuclease activity"/>
    <property type="evidence" value="ECO:0007669"/>
    <property type="project" value="UniProtKB-UniRule"/>
</dbReference>
<dbReference type="GO" id="GO:0004222">
    <property type="term" value="F:metalloendopeptidase activity"/>
    <property type="evidence" value="ECO:0007669"/>
    <property type="project" value="InterPro"/>
</dbReference>
<feature type="binding site" evidence="9">
    <location>
        <position position="131"/>
    </location>
    <ligand>
        <name>Zn(2+)</name>
        <dbReference type="ChEBI" id="CHEBI:29105"/>
        <note>catalytic</note>
    </ligand>
</feature>
<dbReference type="GO" id="GO:0006364">
    <property type="term" value="P:rRNA processing"/>
    <property type="evidence" value="ECO:0007669"/>
    <property type="project" value="UniProtKB-UniRule"/>
</dbReference>
<evidence type="ECO:0000256" key="3">
    <source>
        <dbReference type="ARBA" id="ARBA00022552"/>
    </source>
</evidence>